<sequence>MHNQPFPRDNLSIAVGQSSGATSNADLTEAVDRATDALLARQLPEGHWHYPLESDVATTAHYLLAARYLGEAIECEVEVKIAGYLRARQLPEGGWPLDADGPINVSSSVLAYFALKLLGDAPDAPHMRRACTAIRAHGGAESSNVFARFMLALFGLVPWRALPTMPVILLLAPRWFPFHLAKMASWARLVLVPLLVISNQRPLAKNLQNTGLEELFIHLPSRLGLPPRAPHQQPARFACLWAVDRLLGLFDKAWPKRLKQRAIDTALTFVGERLNGESGLGGLHVATMLASLMYETVGFPFEHPMRVMARQASNKLLVIEEEQAYCQPSESPLWDTAWALHALLETQTLRGCSAALQGAQWLRTLQILEVHGDWAQQAPDLPPGGWAFQYRNERYPDVDDSAVVAAALHRASRLNADKAGLEATRRACRWVAGLQSRNGGWGAYDRDNTAEYLNDLPFADHAAMTDAPTADVTSRCLSLLAPFQQDAEEARVVRDAVDCLWAMQESDGSWLGHWGVTYIYGTWSALCALDTAGVDHQDPRMQRAARWLVSIQNQDGGWGESAGAHEVSDVGHYRAASTASQTAWAMLGLMAAGAVGHPAVSRGADYLIATQRDQGGWAESGFTGAAVQKVMYLRYHGYSEYFPLWALARYRNLIP</sequence>
<dbReference type="AlphaFoldDB" id="A0A0X1SYK9"/>
<dbReference type="NCBIfam" id="TIGR01507">
    <property type="entry name" value="hopene_cyclase"/>
    <property type="match status" value="1"/>
</dbReference>
<evidence type="ECO:0000313" key="8">
    <source>
        <dbReference type="Proteomes" id="UP000063229"/>
    </source>
</evidence>
<dbReference type="CDD" id="cd02892">
    <property type="entry name" value="SQCY_1"/>
    <property type="match status" value="1"/>
</dbReference>
<evidence type="ECO:0000256" key="1">
    <source>
        <dbReference type="ARBA" id="ARBA00004999"/>
    </source>
</evidence>
<feature type="domain" description="Squalene cyclase C-terminal" evidence="5">
    <location>
        <begin position="331"/>
        <end position="652"/>
    </location>
</feature>
<dbReference type="PROSITE" id="PS01074">
    <property type="entry name" value="TERPENE_SYNTHASES"/>
    <property type="match status" value="1"/>
</dbReference>
<evidence type="ECO:0000313" key="7">
    <source>
        <dbReference type="EMBL" id="AMB84924.1"/>
    </source>
</evidence>
<dbReference type="Pfam" id="PF13249">
    <property type="entry name" value="SQHop_cyclase_N"/>
    <property type="match status" value="1"/>
</dbReference>
<dbReference type="GO" id="GO:0016866">
    <property type="term" value="F:intramolecular transferase activity"/>
    <property type="evidence" value="ECO:0007669"/>
    <property type="project" value="InterPro"/>
</dbReference>
<dbReference type="InterPro" id="IPR002365">
    <property type="entry name" value="Terpene_synthase_CS"/>
</dbReference>
<dbReference type="EMBL" id="CP014135">
    <property type="protein sequence ID" value="AMB84924.1"/>
    <property type="molecule type" value="Genomic_DNA"/>
</dbReference>
<comment type="similarity">
    <text evidence="2">Belongs to the terpene cyclase/mutase family.</text>
</comment>
<dbReference type="PANTHER" id="PTHR11764:SF20">
    <property type="entry name" value="LANOSTEROL SYNTHASE"/>
    <property type="match status" value="1"/>
</dbReference>
<name>A0A0X1SYK9_PSEAA</name>
<dbReference type="InterPro" id="IPR032696">
    <property type="entry name" value="SQ_cyclase_C"/>
</dbReference>
<keyword evidence="3" id="KW-0677">Repeat</keyword>
<dbReference type="SUPFAM" id="SSF48239">
    <property type="entry name" value="Terpenoid cyclases/Protein prenyltransferases"/>
    <property type="match status" value="2"/>
</dbReference>
<dbReference type="InterPro" id="IPR008930">
    <property type="entry name" value="Terpenoid_cyclase/PrenylTrfase"/>
</dbReference>
<accession>A0A0X1SYK9</accession>
<feature type="domain" description="Squalene cyclase N-terminal" evidence="6">
    <location>
        <begin position="31"/>
        <end position="321"/>
    </location>
</feature>
<dbReference type="GO" id="GO:0005811">
    <property type="term" value="C:lipid droplet"/>
    <property type="evidence" value="ECO:0007669"/>
    <property type="project" value="InterPro"/>
</dbReference>
<gene>
    <name evidence="7" type="ORF">AWM79_06210</name>
</gene>
<dbReference type="Proteomes" id="UP000063229">
    <property type="component" value="Chromosome"/>
</dbReference>
<dbReference type="NCBIfam" id="TIGR01787">
    <property type="entry name" value="squalene_cyclas"/>
    <property type="match status" value="1"/>
</dbReference>
<dbReference type="InterPro" id="IPR018333">
    <property type="entry name" value="Squalene_cyclase"/>
</dbReference>
<dbReference type="Pfam" id="PF13243">
    <property type="entry name" value="SQHop_cyclase_C"/>
    <property type="match status" value="1"/>
</dbReference>
<dbReference type="Gene3D" id="1.50.10.20">
    <property type="match status" value="2"/>
</dbReference>
<dbReference type="KEGG" id="pagb:AWM79_06210"/>
<protein>
    <submittedName>
        <fullName evidence="7">Squalene--hopene cyclase</fullName>
    </submittedName>
</protein>
<evidence type="ECO:0000259" key="5">
    <source>
        <dbReference type="Pfam" id="PF13243"/>
    </source>
</evidence>
<dbReference type="STRING" id="46677.AWM79_06210"/>
<proteinExistence type="inferred from homology"/>
<dbReference type="GO" id="GO:0016104">
    <property type="term" value="P:triterpenoid biosynthetic process"/>
    <property type="evidence" value="ECO:0007669"/>
    <property type="project" value="InterPro"/>
</dbReference>
<dbReference type="InterPro" id="IPR006400">
    <property type="entry name" value="Hopene-cyclase"/>
</dbReference>
<evidence type="ECO:0000256" key="4">
    <source>
        <dbReference type="ARBA" id="ARBA00023235"/>
    </source>
</evidence>
<dbReference type="InterPro" id="IPR032697">
    <property type="entry name" value="SQ_cyclase_N"/>
</dbReference>
<dbReference type="RefSeq" id="WP_060782422.1">
    <property type="nucleotide sequence ID" value="NZ_CP014135.1"/>
</dbReference>
<keyword evidence="8" id="KW-1185">Reference proteome</keyword>
<keyword evidence="4" id="KW-0413">Isomerase</keyword>
<organism evidence="7 8">
    <name type="scientific">Pseudomonas agarici</name>
    <dbReference type="NCBI Taxonomy" id="46677"/>
    <lineage>
        <taxon>Bacteria</taxon>
        <taxon>Pseudomonadati</taxon>
        <taxon>Pseudomonadota</taxon>
        <taxon>Gammaproteobacteria</taxon>
        <taxon>Pseudomonadales</taxon>
        <taxon>Pseudomonadaceae</taxon>
        <taxon>Pseudomonas</taxon>
    </lineage>
</organism>
<evidence type="ECO:0000259" key="6">
    <source>
        <dbReference type="Pfam" id="PF13249"/>
    </source>
</evidence>
<dbReference type="PANTHER" id="PTHR11764">
    <property type="entry name" value="TERPENE CYCLASE/MUTASE FAMILY MEMBER"/>
    <property type="match status" value="1"/>
</dbReference>
<evidence type="ECO:0000256" key="2">
    <source>
        <dbReference type="ARBA" id="ARBA00009755"/>
    </source>
</evidence>
<dbReference type="UniPathway" id="UPA00337"/>
<reference evidence="8" key="1">
    <citation type="submission" date="2016-01" db="EMBL/GenBank/DDBJ databases">
        <authorList>
            <person name="Storey N.H."/>
            <person name="Neuman B.W."/>
        </authorList>
    </citation>
    <scope>NUCLEOTIDE SEQUENCE [LARGE SCALE GENOMIC DNA]</scope>
    <source>
        <strain evidence="8">NCPPB 2472</strain>
    </source>
</reference>
<dbReference type="SFLD" id="SFLDG01016">
    <property type="entry name" value="Prenyltransferase_Like_2"/>
    <property type="match status" value="1"/>
</dbReference>
<evidence type="ECO:0000256" key="3">
    <source>
        <dbReference type="ARBA" id="ARBA00022737"/>
    </source>
</evidence>
<comment type="pathway">
    <text evidence="1">Secondary metabolite biosynthesis; hopanoid biosynthesis.</text>
</comment>